<dbReference type="STRING" id="333673.A0A3M0JT31"/>
<evidence type="ECO:0000313" key="3">
    <source>
        <dbReference type="Proteomes" id="UP000269221"/>
    </source>
</evidence>
<organism evidence="2 3">
    <name type="scientific">Hirundo rustica rustica</name>
    <dbReference type="NCBI Taxonomy" id="333673"/>
    <lineage>
        <taxon>Eukaryota</taxon>
        <taxon>Metazoa</taxon>
        <taxon>Chordata</taxon>
        <taxon>Craniata</taxon>
        <taxon>Vertebrata</taxon>
        <taxon>Euteleostomi</taxon>
        <taxon>Archelosauria</taxon>
        <taxon>Archosauria</taxon>
        <taxon>Dinosauria</taxon>
        <taxon>Saurischia</taxon>
        <taxon>Theropoda</taxon>
        <taxon>Coelurosauria</taxon>
        <taxon>Aves</taxon>
        <taxon>Neognathae</taxon>
        <taxon>Neoaves</taxon>
        <taxon>Telluraves</taxon>
        <taxon>Australaves</taxon>
        <taxon>Passeriformes</taxon>
        <taxon>Sylvioidea</taxon>
        <taxon>Hirundinidae</taxon>
        <taxon>Hirundo</taxon>
    </lineage>
</organism>
<gene>
    <name evidence="2" type="ORF">DUI87_25504</name>
</gene>
<proteinExistence type="predicted"/>
<keyword evidence="3" id="KW-1185">Reference proteome</keyword>
<feature type="compositionally biased region" description="Gly residues" evidence="1">
    <location>
        <begin position="1"/>
        <end position="14"/>
    </location>
</feature>
<evidence type="ECO:0000313" key="2">
    <source>
        <dbReference type="EMBL" id="RMB98026.1"/>
    </source>
</evidence>
<dbReference type="EMBL" id="QRBI01000154">
    <property type="protein sequence ID" value="RMB98026.1"/>
    <property type="molecule type" value="Genomic_DNA"/>
</dbReference>
<reference evidence="2 3" key="1">
    <citation type="submission" date="2018-07" db="EMBL/GenBank/DDBJ databases">
        <title>A high quality draft genome assembly of the barn swallow (H. rustica rustica).</title>
        <authorList>
            <person name="Formenti G."/>
            <person name="Chiara M."/>
            <person name="Poveda L."/>
            <person name="Francoijs K.-J."/>
            <person name="Bonisoli-Alquati A."/>
            <person name="Canova L."/>
            <person name="Gianfranceschi L."/>
            <person name="Horner D.S."/>
            <person name="Saino N."/>
        </authorList>
    </citation>
    <scope>NUCLEOTIDE SEQUENCE [LARGE SCALE GENOMIC DNA]</scope>
    <source>
        <strain evidence="2">Chelidonia</strain>
        <tissue evidence="2">Blood</tissue>
    </source>
</reference>
<dbReference type="AlphaFoldDB" id="A0A3M0JT31"/>
<accession>A0A3M0JT31</accession>
<protein>
    <submittedName>
        <fullName evidence="2">Uncharacterized protein</fullName>
    </submittedName>
</protein>
<feature type="compositionally biased region" description="Low complexity" evidence="1">
    <location>
        <begin position="25"/>
        <end position="47"/>
    </location>
</feature>
<name>A0A3M0JT31_HIRRU</name>
<feature type="region of interest" description="Disordered" evidence="1">
    <location>
        <begin position="1"/>
        <end position="47"/>
    </location>
</feature>
<dbReference type="Proteomes" id="UP000269221">
    <property type="component" value="Unassembled WGS sequence"/>
</dbReference>
<sequence length="111" mass="11230">MAGLAGMGSRGCGTGRAAQGTGAFSASLPTSSDTFSSSPASSVPRLSTDGFSQALLQELDALRALQPALKIGNLLEHDVPQAGAMARLPCHRGLLPGGSKALPSFRRPALL</sequence>
<dbReference type="OrthoDB" id="9222511at2759"/>
<evidence type="ECO:0000256" key="1">
    <source>
        <dbReference type="SAM" id="MobiDB-lite"/>
    </source>
</evidence>
<comment type="caution">
    <text evidence="2">The sequence shown here is derived from an EMBL/GenBank/DDBJ whole genome shotgun (WGS) entry which is preliminary data.</text>
</comment>